<dbReference type="InterPro" id="IPR050832">
    <property type="entry name" value="Bact_Acetyltransf"/>
</dbReference>
<dbReference type="GO" id="GO:0016747">
    <property type="term" value="F:acyltransferase activity, transferring groups other than amino-acyl groups"/>
    <property type="evidence" value="ECO:0007669"/>
    <property type="project" value="InterPro"/>
</dbReference>
<gene>
    <name evidence="4" type="ORF">CEG18_26040</name>
</gene>
<evidence type="ECO:0000256" key="2">
    <source>
        <dbReference type="ARBA" id="ARBA00023315"/>
    </source>
</evidence>
<dbReference type="PANTHER" id="PTHR43877">
    <property type="entry name" value="AMINOALKYLPHOSPHONATE N-ACETYLTRANSFERASE-RELATED-RELATED"/>
    <property type="match status" value="1"/>
</dbReference>
<dbReference type="STRING" id="46680.GCA_000807755_01276"/>
<name>A0A246F478_PSENT</name>
<feature type="domain" description="N-acetyltransferase" evidence="3">
    <location>
        <begin position="3"/>
        <end position="201"/>
    </location>
</feature>
<keyword evidence="1 4" id="KW-0808">Transferase</keyword>
<dbReference type="Gene3D" id="3.40.630.30">
    <property type="match status" value="1"/>
</dbReference>
<comment type="caution">
    <text evidence="4">The sequence shown here is derived from an EMBL/GenBank/DDBJ whole genome shotgun (WGS) entry which is preliminary data.</text>
</comment>
<dbReference type="InterPro" id="IPR000182">
    <property type="entry name" value="GNAT_dom"/>
</dbReference>
<reference evidence="4 5" key="1">
    <citation type="submission" date="2017-06" db="EMBL/GenBank/DDBJ databases">
        <title>Draft genome of Pseudomonas nitroreducens DF05.</title>
        <authorList>
            <person name="Iyer R."/>
        </authorList>
    </citation>
    <scope>NUCLEOTIDE SEQUENCE [LARGE SCALE GENOMIC DNA]</scope>
    <source>
        <strain evidence="4 5">DF05</strain>
    </source>
</reference>
<evidence type="ECO:0000313" key="4">
    <source>
        <dbReference type="EMBL" id="OWP47983.1"/>
    </source>
</evidence>
<dbReference type="InterPro" id="IPR016181">
    <property type="entry name" value="Acyl_CoA_acyltransferase"/>
</dbReference>
<organism evidence="4 5">
    <name type="scientific">Pseudomonas nitroreducens</name>
    <dbReference type="NCBI Taxonomy" id="46680"/>
    <lineage>
        <taxon>Bacteria</taxon>
        <taxon>Pseudomonadati</taxon>
        <taxon>Pseudomonadota</taxon>
        <taxon>Gammaproteobacteria</taxon>
        <taxon>Pseudomonadales</taxon>
        <taxon>Pseudomonadaceae</taxon>
        <taxon>Pseudomonas</taxon>
    </lineage>
</organism>
<sequence length="201" mass="21961">MPLTFRRARPDDVDAAIPLIYSSGPDAFDYAFARPGRNSAQDFLRYAFVQGGGQFGWRQHWVGEQDGQVVAAGTVFGGEANLGYMLAATRQILGYFGWGSAGVIRRGLQLERIICPPPRRTLYLAHLGVTPTLRGEGLGSQLIDHFLQIGRSVGLPMAALDVSAANPRAQALYERLGFSVQAERVSTLPGVSSHRYMQRPL</sequence>
<evidence type="ECO:0000256" key="1">
    <source>
        <dbReference type="ARBA" id="ARBA00022679"/>
    </source>
</evidence>
<dbReference type="Proteomes" id="UP000198145">
    <property type="component" value="Unassembled WGS sequence"/>
</dbReference>
<evidence type="ECO:0000259" key="3">
    <source>
        <dbReference type="PROSITE" id="PS51186"/>
    </source>
</evidence>
<dbReference type="RefSeq" id="WP_088421360.1">
    <property type="nucleotide sequence ID" value="NZ_NJBA01000011.1"/>
</dbReference>
<dbReference type="SUPFAM" id="SSF55729">
    <property type="entry name" value="Acyl-CoA N-acyltransferases (Nat)"/>
    <property type="match status" value="1"/>
</dbReference>
<dbReference type="PROSITE" id="PS51186">
    <property type="entry name" value="GNAT"/>
    <property type="match status" value="1"/>
</dbReference>
<keyword evidence="2" id="KW-0012">Acyltransferase</keyword>
<protein>
    <submittedName>
        <fullName evidence="4">GNAT family N-acetyltransferase</fullName>
    </submittedName>
</protein>
<dbReference type="AlphaFoldDB" id="A0A246F478"/>
<dbReference type="CDD" id="cd04301">
    <property type="entry name" value="NAT_SF"/>
    <property type="match status" value="1"/>
</dbReference>
<evidence type="ECO:0000313" key="5">
    <source>
        <dbReference type="Proteomes" id="UP000198145"/>
    </source>
</evidence>
<dbReference type="eggNOG" id="COG0456">
    <property type="taxonomic scope" value="Bacteria"/>
</dbReference>
<dbReference type="EMBL" id="NJBA01000011">
    <property type="protein sequence ID" value="OWP47983.1"/>
    <property type="molecule type" value="Genomic_DNA"/>
</dbReference>
<proteinExistence type="predicted"/>
<accession>A0A246F478</accession>
<dbReference type="Pfam" id="PF00583">
    <property type="entry name" value="Acetyltransf_1"/>
    <property type="match status" value="1"/>
</dbReference>